<reference evidence="11 12" key="1">
    <citation type="submission" date="2019-10" db="EMBL/GenBank/DDBJ databases">
        <title>Whole-genome sequence of the purple nonsulfur photosynthetic bacterium Rhodocyclus tenuis.</title>
        <authorList>
            <person name="Kyndt J.A."/>
            <person name="Meyer T.E."/>
        </authorList>
    </citation>
    <scope>NUCLEOTIDE SEQUENCE [LARGE SCALE GENOMIC DNA]</scope>
    <source>
        <strain evidence="11 12">DSM 110</strain>
    </source>
</reference>
<dbReference type="GO" id="GO:0051539">
    <property type="term" value="F:4 iron, 4 sulfur cluster binding"/>
    <property type="evidence" value="ECO:0007669"/>
    <property type="project" value="UniProtKB-KW"/>
</dbReference>
<proteinExistence type="inferred from homology"/>
<feature type="binding site" evidence="10">
    <location>
        <begin position="139"/>
        <end position="141"/>
    </location>
    <ligand>
        <name>iminosuccinate</name>
        <dbReference type="ChEBI" id="CHEBI:77875"/>
    </ligand>
</feature>
<feature type="binding site" evidence="10">
    <location>
        <position position="321"/>
    </location>
    <ligand>
        <name>[4Fe-4S] cluster</name>
        <dbReference type="ChEBI" id="CHEBI:49883"/>
    </ligand>
</feature>
<keyword evidence="4 10" id="KW-0963">Cytoplasm</keyword>
<feature type="binding site" evidence="10">
    <location>
        <position position="229"/>
    </location>
    <ligand>
        <name>[4Fe-4S] cluster</name>
        <dbReference type="ChEBI" id="CHEBI:49883"/>
    </ligand>
</feature>
<feature type="binding site" evidence="10">
    <location>
        <position position="160"/>
    </location>
    <ligand>
        <name>iminosuccinate</name>
        <dbReference type="ChEBI" id="CHEBI:77875"/>
    </ligand>
</feature>
<dbReference type="SUPFAM" id="SSF142754">
    <property type="entry name" value="NadA-like"/>
    <property type="match status" value="1"/>
</dbReference>
<dbReference type="OrthoDB" id="9801204at2"/>
<evidence type="ECO:0000256" key="4">
    <source>
        <dbReference type="ARBA" id="ARBA00022490"/>
    </source>
</evidence>
<dbReference type="NCBIfam" id="TIGR00550">
    <property type="entry name" value="nadA"/>
    <property type="match status" value="1"/>
</dbReference>
<evidence type="ECO:0000256" key="8">
    <source>
        <dbReference type="ARBA" id="ARBA00023004"/>
    </source>
</evidence>
<comment type="function">
    <text evidence="10">Catalyzes the condensation of iminoaspartate with dihydroxyacetone phosphate to form quinolinate.</text>
</comment>
<evidence type="ECO:0000313" key="12">
    <source>
        <dbReference type="Proteomes" id="UP000480275"/>
    </source>
</evidence>
<keyword evidence="6 10" id="KW-0808">Transferase</keyword>
<evidence type="ECO:0000256" key="3">
    <source>
        <dbReference type="ARBA" id="ARBA00022485"/>
    </source>
</evidence>
<evidence type="ECO:0000256" key="9">
    <source>
        <dbReference type="ARBA" id="ARBA00023014"/>
    </source>
</evidence>
<comment type="subcellular location">
    <subcellularLocation>
        <location evidence="10">Cytoplasm</location>
    </subcellularLocation>
</comment>
<dbReference type="GO" id="GO:0005829">
    <property type="term" value="C:cytosol"/>
    <property type="evidence" value="ECO:0007669"/>
    <property type="project" value="TreeGrafter"/>
</dbReference>
<protein>
    <recommendedName>
        <fullName evidence="2 10">Quinolinate synthase</fullName>
        <ecNumber evidence="2 10">2.5.1.72</ecNumber>
    </recommendedName>
</protein>
<dbReference type="GO" id="GO:0034628">
    <property type="term" value="P:'de novo' NAD+ biosynthetic process from L-aspartate"/>
    <property type="evidence" value="ECO:0007669"/>
    <property type="project" value="TreeGrafter"/>
</dbReference>
<dbReference type="PANTHER" id="PTHR30573:SF0">
    <property type="entry name" value="QUINOLINATE SYNTHASE, CHLOROPLASTIC"/>
    <property type="match status" value="1"/>
</dbReference>
<feature type="binding site" evidence="10">
    <location>
        <begin position="255"/>
        <end position="257"/>
    </location>
    <ligand>
        <name>iminosuccinate</name>
        <dbReference type="ChEBI" id="CHEBI:77875"/>
    </ligand>
</feature>
<evidence type="ECO:0000256" key="6">
    <source>
        <dbReference type="ARBA" id="ARBA00022679"/>
    </source>
</evidence>
<gene>
    <name evidence="10 11" type="primary">nadA</name>
    <name evidence="11" type="ORF">GHK24_10540</name>
</gene>
<dbReference type="EC" id="2.5.1.72" evidence="2 10"/>
<feature type="binding site" evidence="10">
    <location>
        <position position="106"/>
    </location>
    <ligand>
        <name>[4Fe-4S] cluster</name>
        <dbReference type="ChEBI" id="CHEBI:49883"/>
    </ligand>
</feature>
<dbReference type="PANTHER" id="PTHR30573">
    <property type="entry name" value="QUINOLINATE SYNTHETASE A"/>
    <property type="match status" value="1"/>
</dbReference>
<evidence type="ECO:0000313" key="11">
    <source>
        <dbReference type="EMBL" id="MQY52212.1"/>
    </source>
</evidence>
<comment type="similarity">
    <text evidence="10">Belongs to the quinolinate synthase family. Type 3 subfamily.</text>
</comment>
<feature type="binding site" evidence="10">
    <location>
        <position position="60"/>
    </location>
    <ligand>
        <name>iminosuccinate</name>
        <dbReference type="ChEBI" id="CHEBI:77875"/>
    </ligand>
</feature>
<dbReference type="HAMAP" id="MF_00569">
    <property type="entry name" value="NadA_type3"/>
    <property type="match status" value="1"/>
</dbReference>
<name>A0A6L5JZE2_RHOTE</name>
<dbReference type="InterPro" id="IPR003473">
    <property type="entry name" value="NadA"/>
</dbReference>
<feature type="binding site" evidence="10">
    <location>
        <position position="43"/>
    </location>
    <ligand>
        <name>iminosuccinate</name>
        <dbReference type="ChEBI" id="CHEBI:77875"/>
    </ligand>
</feature>
<dbReference type="GO" id="GO:0046872">
    <property type="term" value="F:metal ion binding"/>
    <property type="evidence" value="ECO:0007669"/>
    <property type="project" value="UniProtKB-KW"/>
</dbReference>
<keyword evidence="7 10" id="KW-0479">Metal-binding</keyword>
<sequence>MHTAILSPAHGFDEFNQLDDAAAHARIRAARARLGKRAALLCHHYQRADIYQYADLTGDSLKLSRLAAQTDAEYIVFCGVHFMAEVADIMSRPEQIAILPDLAAGCSMADMANLAKVERCWRELASVIDVGAEVTPVTYINSAADLKAFCGERGGIVCTSSNAGKIAEWAFAQRPKVLFFPDQHLGRWTGAQMGIPLDEMPVWDPDLELGGLTPEQIRRARVLLWKGHCSVHQMFQPQHIARFRAAHPDGIVISHPECSFEVCSASDHVGSTELIVRTIKEAAPGTRWLVGTELNLVSRLAEEVKSEGKIVEFMSPIVCMCSTMQRIDPQHLAWTLENLAEGRVVNRIRVSARDAGNARTALERMLAVS</sequence>
<evidence type="ECO:0000256" key="1">
    <source>
        <dbReference type="ARBA" id="ARBA00005065"/>
    </source>
</evidence>
<dbReference type="GO" id="GO:0008987">
    <property type="term" value="F:quinolinate synthetase A activity"/>
    <property type="evidence" value="ECO:0007669"/>
    <property type="project" value="UniProtKB-UniRule"/>
</dbReference>
<comment type="pathway">
    <text evidence="1 10">Cofactor biosynthesis; NAD(+) biosynthesis; quinolinate from iminoaspartate: step 1/1.</text>
</comment>
<dbReference type="InterPro" id="IPR036094">
    <property type="entry name" value="NadA_sf"/>
</dbReference>
<accession>A0A6L5JZE2</accession>
<dbReference type="Gene3D" id="3.40.50.10800">
    <property type="entry name" value="NadA-like"/>
    <property type="match status" value="3"/>
</dbReference>
<comment type="caution">
    <text evidence="11">The sequence shown here is derived from an EMBL/GenBank/DDBJ whole genome shotgun (WGS) entry which is preliminary data.</text>
</comment>
<dbReference type="UniPathway" id="UPA00253">
    <property type="reaction ID" value="UER00327"/>
</dbReference>
<dbReference type="NCBIfam" id="NF006883">
    <property type="entry name" value="PRK09375.2-4"/>
    <property type="match status" value="1"/>
</dbReference>
<comment type="cofactor">
    <cofactor evidence="10">
        <name>[4Fe-4S] cluster</name>
        <dbReference type="ChEBI" id="CHEBI:49883"/>
    </cofactor>
    <text evidence="10">Binds 1 [4Fe-4S] cluster per subunit.</text>
</comment>
<evidence type="ECO:0000256" key="7">
    <source>
        <dbReference type="ARBA" id="ARBA00022723"/>
    </source>
</evidence>
<comment type="catalytic activity">
    <reaction evidence="10">
        <text>iminosuccinate + dihydroxyacetone phosphate = quinolinate + phosphate + 2 H2O + H(+)</text>
        <dbReference type="Rhea" id="RHEA:25888"/>
        <dbReference type="ChEBI" id="CHEBI:15377"/>
        <dbReference type="ChEBI" id="CHEBI:15378"/>
        <dbReference type="ChEBI" id="CHEBI:29959"/>
        <dbReference type="ChEBI" id="CHEBI:43474"/>
        <dbReference type="ChEBI" id="CHEBI:57642"/>
        <dbReference type="ChEBI" id="CHEBI:77875"/>
        <dbReference type="EC" id="2.5.1.72"/>
    </reaction>
</comment>
<dbReference type="InterPro" id="IPR023515">
    <property type="entry name" value="Quinolinate_synth_A_type3"/>
</dbReference>
<evidence type="ECO:0000256" key="2">
    <source>
        <dbReference type="ARBA" id="ARBA00012669"/>
    </source>
</evidence>
<dbReference type="Proteomes" id="UP000480275">
    <property type="component" value="Unassembled WGS sequence"/>
</dbReference>
<keyword evidence="8 10" id="KW-0408">Iron</keyword>
<keyword evidence="3 10" id="KW-0004">4Fe-4S</keyword>
<keyword evidence="9 10" id="KW-0411">Iron-sulfur</keyword>
<keyword evidence="5 10" id="KW-0662">Pyridine nucleotide biosynthesis</keyword>
<dbReference type="EMBL" id="WIXJ01000007">
    <property type="protein sequence ID" value="MQY52212.1"/>
    <property type="molecule type" value="Genomic_DNA"/>
</dbReference>
<feature type="binding site" evidence="10">
    <location>
        <position position="272"/>
    </location>
    <ligand>
        <name>iminosuccinate</name>
        <dbReference type="ChEBI" id="CHEBI:77875"/>
    </ligand>
</feature>
<evidence type="ECO:0000256" key="10">
    <source>
        <dbReference type="HAMAP-Rule" id="MF_00569"/>
    </source>
</evidence>
<dbReference type="Pfam" id="PF02445">
    <property type="entry name" value="NadA"/>
    <property type="match status" value="1"/>
</dbReference>
<organism evidence="11 12">
    <name type="scientific">Rhodocyclus tenuis</name>
    <name type="common">Rhodospirillum tenue</name>
    <dbReference type="NCBI Taxonomy" id="1066"/>
    <lineage>
        <taxon>Bacteria</taxon>
        <taxon>Pseudomonadati</taxon>
        <taxon>Pseudomonadota</taxon>
        <taxon>Betaproteobacteria</taxon>
        <taxon>Rhodocyclales</taxon>
        <taxon>Rhodocyclaceae</taxon>
        <taxon>Rhodocyclus</taxon>
    </lineage>
</organism>
<dbReference type="AlphaFoldDB" id="A0A6L5JZE2"/>
<evidence type="ECO:0000256" key="5">
    <source>
        <dbReference type="ARBA" id="ARBA00022642"/>
    </source>
</evidence>